<gene>
    <name evidence="9" type="ORF">EBX74_01320</name>
</gene>
<organism evidence="9 10">
    <name type="scientific">Candidatus Fonsibacter lacus</name>
    <dbReference type="NCBI Taxonomy" id="2576439"/>
    <lineage>
        <taxon>Bacteria</taxon>
        <taxon>Pseudomonadati</taxon>
        <taxon>Pseudomonadota</taxon>
        <taxon>Alphaproteobacteria</taxon>
        <taxon>Candidatus Pelagibacterales</taxon>
        <taxon>Candidatus Pelagibacterales incertae sedis</taxon>
        <taxon>Candidatus Fonsibacter</taxon>
    </lineage>
</organism>
<evidence type="ECO:0000256" key="8">
    <source>
        <dbReference type="ARBA" id="ARBA00049893"/>
    </source>
</evidence>
<dbReference type="Pfam" id="PF02578">
    <property type="entry name" value="Cu-oxidase_4"/>
    <property type="match status" value="1"/>
</dbReference>
<comment type="similarity">
    <text evidence="2">Belongs to the purine nucleoside phosphorylase YfiH/LACC1 family.</text>
</comment>
<reference evidence="9" key="1">
    <citation type="submission" date="2018-10" db="EMBL/GenBank/DDBJ databases">
        <title>Iterative Subtractive Binning of Freshwater Chronoseries Metagenomes Recovers Nearly Complete Genomes from over Four Hundred Novel Species.</title>
        <authorList>
            <person name="Rodriguez-R L.M."/>
            <person name="Tsementzi D."/>
            <person name="Luo C."/>
            <person name="Konstantinidis K.T."/>
        </authorList>
    </citation>
    <scope>NUCLEOTIDE SEQUENCE</scope>
    <source>
        <strain evidence="9">WB8_2A_004</strain>
    </source>
</reference>
<evidence type="ECO:0000256" key="2">
    <source>
        <dbReference type="ARBA" id="ARBA00007353"/>
    </source>
</evidence>
<evidence type="ECO:0000256" key="6">
    <source>
        <dbReference type="ARBA" id="ARBA00047989"/>
    </source>
</evidence>
<comment type="catalytic activity">
    <reaction evidence="8">
        <text>S-methyl-5'-thioadenosine + phosphate = 5-(methylsulfanyl)-alpha-D-ribose 1-phosphate + adenine</text>
        <dbReference type="Rhea" id="RHEA:11852"/>
        <dbReference type="ChEBI" id="CHEBI:16708"/>
        <dbReference type="ChEBI" id="CHEBI:17509"/>
        <dbReference type="ChEBI" id="CHEBI:43474"/>
        <dbReference type="ChEBI" id="CHEBI:58533"/>
        <dbReference type="EC" id="2.4.2.28"/>
    </reaction>
    <physiologicalReaction direction="left-to-right" evidence="8">
        <dbReference type="Rhea" id="RHEA:11853"/>
    </physiologicalReaction>
</comment>
<dbReference type="AlphaFoldDB" id="A0A966HSU4"/>
<keyword evidence="3" id="KW-0808">Transferase</keyword>
<sequence>DYKKYFRNNNKKIYFNLRLFVNNKFLRLGVPQKNIDHINRDTYSDYKNFFSYRRSIHKNETDYGRCISVIYRY</sequence>
<dbReference type="GO" id="GO:0017061">
    <property type="term" value="F:S-methyl-5-thioadenosine phosphorylase activity"/>
    <property type="evidence" value="ECO:0007669"/>
    <property type="project" value="UniProtKB-EC"/>
</dbReference>
<accession>A0A966HSU4</accession>
<evidence type="ECO:0000256" key="1">
    <source>
        <dbReference type="ARBA" id="ARBA00000553"/>
    </source>
</evidence>
<dbReference type="GO" id="GO:0046872">
    <property type="term" value="F:metal ion binding"/>
    <property type="evidence" value="ECO:0007669"/>
    <property type="project" value="UniProtKB-KW"/>
</dbReference>
<evidence type="ECO:0000256" key="3">
    <source>
        <dbReference type="ARBA" id="ARBA00022679"/>
    </source>
</evidence>
<evidence type="ECO:0000256" key="4">
    <source>
        <dbReference type="ARBA" id="ARBA00022723"/>
    </source>
</evidence>
<evidence type="ECO:0000313" key="9">
    <source>
        <dbReference type="EMBL" id="NCU52934.1"/>
    </source>
</evidence>
<dbReference type="Proteomes" id="UP000747791">
    <property type="component" value="Unassembled WGS sequence"/>
</dbReference>
<evidence type="ECO:0000256" key="7">
    <source>
        <dbReference type="ARBA" id="ARBA00048968"/>
    </source>
</evidence>
<protein>
    <submittedName>
        <fullName evidence="9">Uncharacterized protein</fullName>
    </submittedName>
</protein>
<dbReference type="InterPro" id="IPR038371">
    <property type="entry name" value="Cu_polyphenol_OxRdtase_sf"/>
</dbReference>
<keyword evidence="5" id="KW-0862">Zinc</keyword>
<feature type="non-terminal residue" evidence="9">
    <location>
        <position position="1"/>
    </location>
</feature>
<proteinExistence type="inferred from homology"/>
<keyword evidence="4" id="KW-0479">Metal-binding</keyword>
<dbReference type="EMBL" id="RGOB01000020">
    <property type="protein sequence ID" value="NCU52934.1"/>
    <property type="molecule type" value="Genomic_DNA"/>
</dbReference>
<dbReference type="InterPro" id="IPR011324">
    <property type="entry name" value="Cytotoxic_necrot_fac-like_cat"/>
</dbReference>
<dbReference type="Gene3D" id="3.60.140.10">
    <property type="entry name" value="CNF1/YfiH-like putative cysteine hydrolases"/>
    <property type="match status" value="1"/>
</dbReference>
<comment type="catalytic activity">
    <reaction evidence="7">
        <text>adenosine + phosphate = alpha-D-ribose 1-phosphate + adenine</text>
        <dbReference type="Rhea" id="RHEA:27642"/>
        <dbReference type="ChEBI" id="CHEBI:16335"/>
        <dbReference type="ChEBI" id="CHEBI:16708"/>
        <dbReference type="ChEBI" id="CHEBI:43474"/>
        <dbReference type="ChEBI" id="CHEBI:57720"/>
        <dbReference type="EC" id="2.4.2.1"/>
    </reaction>
    <physiologicalReaction direction="left-to-right" evidence="7">
        <dbReference type="Rhea" id="RHEA:27643"/>
    </physiologicalReaction>
</comment>
<evidence type="ECO:0000256" key="5">
    <source>
        <dbReference type="ARBA" id="ARBA00022833"/>
    </source>
</evidence>
<comment type="catalytic activity">
    <reaction evidence="1">
        <text>inosine + phosphate = alpha-D-ribose 1-phosphate + hypoxanthine</text>
        <dbReference type="Rhea" id="RHEA:27646"/>
        <dbReference type="ChEBI" id="CHEBI:17368"/>
        <dbReference type="ChEBI" id="CHEBI:17596"/>
        <dbReference type="ChEBI" id="CHEBI:43474"/>
        <dbReference type="ChEBI" id="CHEBI:57720"/>
        <dbReference type="EC" id="2.4.2.1"/>
    </reaction>
    <physiologicalReaction direction="left-to-right" evidence="1">
        <dbReference type="Rhea" id="RHEA:27647"/>
    </physiologicalReaction>
</comment>
<dbReference type="SUPFAM" id="SSF64438">
    <property type="entry name" value="CNF1/YfiH-like putative cysteine hydrolases"/>
    <property type="match status" value="1"/>
</dbReference>
<comment type="caution">
    <text evidence="9">The sequence shown here is derived from an EMBL/GenBank/DDBJ whole genome shotgun (WGS) entry which is preliminary data.</text>
</comment>
<comment type="catalytic activity">
    <reaction evidence="6">
        <text>adenosine + H2O + H(+) = inosine + NH4(+)</text>
        <dbReference type="Rhea" id="RHEA:24408"/>
        <dbReference type="ChEBI" id="CHEBI:15377"/>
        <dbReference type="ChEBI" id="CHEBI:15378"/>
        <dbReference type="ChEBI" id="CHEBI:16335"/>
        <dbReference type="ChEBI" id="CHEBI:17596"/>
        <dbReference type="ChEBI" id="CHEBI:28938"/>
        <dbReference type="EC" id="3.5.4.4"/>
    </reaction>
    <physiologicalReaction direction="left-to-right" evidence="6">
        <dbReference type="Rhea" id="RHEA:24409"/>
    </physiologicalReaction>
</comment>
<evidence type="ECO:0000313" key="10">
    <source>
        <dbReference type="Proteomes" id="UP000747791"/>
    </source>
</evidence>
<dbReference type="InterPro" id="IPR003730">
    <property type="entry name" value="Cu_polyphenol_OxRdtase"/>
</dbReference>
<name>A0A966HSU4_9PROT</name>